<accession>X0XNK9</accession>
<proteinExistence type="predicted"/>
<sequence>MPYDKVADLPSSFANQPAAVKRKGLAILNALLKEGADENSAIPIALSRAQEYVRKHGKGGESMAEGFETWWDEEHDAQFVGFVLETDFIVGKGDDETDPTKRWRSTVTSDHFDKDNEWFSLEAMQHVAKAASVDLLYGDSHKAAMINPA</sequence>
<dbReference type="AlphaFoldDB" id="X0XNK9"/>
<feature type="non-terminal residue" evidence="1">
    <location>
        <position position="149"/>
    </location>
</feature>
<comment type="caution">
    <text evidence="1">The sequence shown here is derived from an EMBL/GenBank/DDBJ whole genome shotgun (WGS) entry which is preliminary data.</text>
</comment>
<protein>
    <submittedName>
        <fullName evidence="1">Uncharacterized protein</fullName>
    </submittedName>
</protein>
<reference evidence="1" key="1">
    <citation type="journal article" date="2014" name="Front. Microbiol.">
        <title>High frequency of phylogenetically diverse reductive dehalogenase-homologous genes in deep subseafloor sedimentary metagenomes.</title>
        <authorList>
            <person name="Kawai M."/>
            <person name="Futagami T."/>
            <person name="Toyoda A."/>
            <person name="Takaki Y."/>
            <person name="Nishi S."/>
            <person name="Hori S."/>
            <person name="Arai W."/>
            <person name="Tsubouchi T."/>
            <person name="Morono Y."/>
            <person name="Uchiyama I."/>
            <person name="Ito T."/>
            <person name="Fujiyama A."/>
            <person name="Inagaki F."/>
            <person name="Takami H."/>
        </authorList>
    </citation>
    <scope>NUCLEOTIDE SEQUENCE</scope>
    <source>
        <strain evidence="1">Expedition CK06-06</strain>
    </source>
</reference>
<organism evidence="1">
    <name type="scientific">marine sediment metagenome</name>
    <dbReference type="NCBI Taxonomy" id="412755"/>
    <lineage>
        <taxon>unclassified sequences</taxon>
        <taxon>metagenomes</taxon>
        <taxon>ecological metagenomes</taxon>
    </lineage>
</organism>
<dbReference type="EMBL" id="BARS01041872">
    <property type="protein sequence ID" value="GAG36917.1"/>
    <property type="molecule type" value="Genomic_DNA"/>
</dbReference>
<evidence type="ECO:0000313" key="1">
    <source>
        <dbReference type="EMBL" id="GAG36917.1"/>
    </source>
</evidence>
<name>X0XNK9_9ZZZZ</name>
<gene>
    <name evidence="1" type="ORF">S01H1_63600</name>
</gene>